<dbReference type="AlphaFoldDB" id="X1DZ89"/>
<proteinExistence type="predicted"/>
<evidence type="ECO:0000313" key="1">
    <source>
        <dbReference type="EMBL" id="GAH10234.1"/>
    </source>
</evidence>
<dbReference type="EMBL" id="BART01029739">
    <property type="protein sequence ID" value="GAH10234.1"/>
    <property type="molecule type" value="Genomic_DNA"/>
</dbReference>
<reference evidence="1" key="1">
    <citation type="journal article" date="2014" name="Front. Microbiol.">
        <title>High frequency of phylogenetically diverse reductive dehalogenase-homologous genes in deep subseafloor sedimentary metagenomes.</title>
        <authorList>
            <person name="Kawai M."/>
            <person name="Futagami T."/>
            <person name="Toyoda A."/>
            <person name="Takaki Y."/>
            <person name="Nishi S."/>
            <person name="Hori S."/>
            <person name="Arai W."/>
            <person name="Tsubouchi T."/>
            <person name="Morono Y."/>
            <person name="Uchiyama I."/>
            <person name="Ito T."/>
            <person name="Fujiyama A."/>
            <person name="Inagaki F."/>
            <person name="Takami H."/>
        </authorList>
    </citation>
    <scope>NUCLEOTIDE SEQUENCE</scope>
    <source>
        <strain evidence="1">Expedition CK06-06</strain>
    </source>
</reference>
<feature type="non-terminal residue" evidence="1">
    <location>
        <position position="266"/>
    </location>
</feature>
<gene>
    <name evidence="1" type="ORF">S01H4_52112</name>
</gene>
<comment type="caution">
    <text evidence="1">The sequence shown here is derived from an EMBL/GenBank/DDBJ whole genome shotgun (WGS) entry which is preliminary data.</text>
</comment>
<name>X1DZ89_9ZZZZ</name>
<feature type="non-terminal residue" evidence="1">
    <location>
        <position position="1"/>
    </location>
</feature>
<organism evidence="1">
    <name type="scientific">marine sediment metagenome</name>
    <dbReference type="NCBI Taxonomy" id="412755"/>
    <lineage>
        <taxon>unclassified sequences</taxon>
        <taxon>metagenomes</taxon>
        <taxon>ecological metagenomes</taxon>
    </lineage>
</organism>
<accession>X1DZ89</accession>
<sequence length="266" mass="27496">LAYDTVDLVASYSRMGAARVAISLVTQTVTGAYASGGFVEIDAVNMPGSYRLDLPDACFVAGVPEVAVQLKGAAGMAPVNLGIPIDVSLGTDNKSLISIDVQPNINLQPAAGDANITFQSQLDALSVASSAVNAAPSDDNVDGAIVDGITFAGNQVSGTYASVAALDNVYHSTTDNAGDLDLVYKYPVGGDGLPSSVTFNFIFQGNNDSILVKVWNGSTWRQAGTLVGTAASTTQEEGFTLFVDEKEDGFAYIWFDGDGALSSSNL</sequence>
<protein>
    <submittedName>
        <fullName evidence="1">Uncharacterized protein</fullName>
    </submittedName>
</protein>